<dbReference type="EMBL" id="CP053418">
    <property type="protein sequence ID" value="QJW85012.1"/>
    <property type="molecule type" value="Genomic_DNA"/>
</dbReference>
<evidence type="ECO:0000256" key="1">
    <source>
        <dbReference type="SAM" id="MobiDB-lite"/>
    </source>
</evidence>
<dbReference type="Proteomes" id="UP000500826">
    <property type="component" value="Chromosome"/>
</dbReference>
<feature type="region of interest" description="Disordered" evidence="1">
    <location>
        <begin position="1"/>
        <end position="20"/>
    </location>
</feature>
<accession>A0ABX6P5N4</accession>
<evidence type="ECO:0000313" key="3">
    <source>
        <dbReference type="Proteomes" id="UP000500826"/>
    </source>
</evidence>
<sequence>MEPVEDSAGASSVPVGLRRGPLPLVPAPSVEVSEAEPEVMLLFMSEPALLLLFISVVSLPEDCTLPLLSALPAVWATAMPPRAGQRRRRAWSGSSWSSSWKGTPWS</sequence>
<proteinExistence type="predicted"/>
<evidence type="ECO:0000313" key="2">
    <source>
        <dbReference type="EMBL" id="QJW85012.1"/>
    </source>
</evidence>
<reference evidence="2 3" key="1">
    <citation type="submission" date="2020-05" db="EMBL/GenBank/DDBJ databases">
        <title>Ramlibacter rhizophilus sp. nov., isolated from rhizosphere soil of national flower Mugunghwa from South Korea.</title>
        <authorList>
            <person name="Zheng-Fei Y."/>
            <person name="Huan T."/>
        </authorList>
    </citation>
    <scope>NUCLEOTIDE SEQUENCE [LARGE SCALE GENOMIC DNA]</scope>
    <source>
        <strain evidence="2 3">H242</strain>
    </source>
</reference>
<gene>
    <name evidence="2" type="ORF">HK414_20030</name>
</gene>
<name>A0ABX6P5N4_9BURK</name>
<protein>
    <submittedName>
        <fullName evidence="2">Uncharacterized protein</fullName>
    </submittedName>
</protein>
<keyword evidence="3" id="KW-1185">Reference proteome</keyword>
<organism evidence="2 3">
    <name type="scientific">Ramlibacter terrae</name>
    <dbReference type="NCBI Taxonomy" id="2732511"/>
    <lineage>
        <taxon>Bacteria</taxon>
        <taxon>Pseudomonadati</taxon>
        <taxon>Pseudomonadota</taxon>
        <taxon>Betaproteobacteria</taxon>
        <taxon>Burkholderiales</taxon>
        <taxon>Comamonadaceae</taxon>
        <taxon>Ramlibacter</taxon>
    </lineage>
</organism>
<feature type="region of interest" description="Disordered" evidence="1">
    <location>
        <begin position="83"/>
        <end position="106"/>
    </location>
</feature>
<feature type="compositionally biased region" description="Low complexity" evidence="1">
    <location>
        <begin position="91"/>
        <end position="100"/>
    </location>
</feature>